<keyword evidence="3" id="KW-0963">Cytoplasm</keyword>
<comment type="function">
    <text evidence="4">Inhibits GDP/GTP exchange reaction of RhoB. Interacts specifically with the GDP- and GTP-bound forms of post-translationally processed Rhob and Rhog proteins, both of which show a growth-regulated expression in mammalian cells. Stimulates the release of the GDP-bound but not the GTP-bound RhoB protein. Also inhibits the GDP/GTP exchange of RhoB but shows less ability to inhibit the dissociation of prebound GTP.</text>
</comment>
<dbReference type="InterPro" id="IPR000406">
    <property type="entry name" value="Rho_GDI"/>
</dbReference>
<dbReference type="RefSeq" id="XP_025829549.1">
    <property type="nucleotide sequence ID" value="XM_025973764.1"/>
</dbReference>
<dbReference type="GO" id="GO:0005829">
    <property type="term" value="C:cytosol"/>
    <property type="evidence" value="ECO:0007669"/>
    <property type="project" value="TreeGrafter"/>
</dbReference>
<dbReference type="PANTHER" id="PTHR10980">
    <property type="entry name" value="RHO GDP-DISSOCIATION INHIBITOR"/>
    <property type="match status" value="1"/>
</dbReference>
<sequence length="199" mass="22832">MSESEVHTPEDIEHEIETNYKPPPEKTIEEILAADQEDESLRKYKEALLGEAQSGKIVVEPDDPRKVIVKKLVLVVAGRPEVSLDLTGDLSKLKKETFTIKEGVSYRIRIEFIVQREIVHGLKYVQKTYRMGVPVDTMTHMVGSYAPKTEMQSYTTPAEDAPSGMMARGNYTVQSLFTDDDKNKHLKWEWSFEIKKDWN</sequence>
<evidence type="ECO:0000256" key="7">
    <source>
        <dbReference type="SAM" id="MobiDB-lite"/>
    </source>
</evidence>
<proteinExistence type="inferred from homology"/>
<evidence type="ECO:0000313" key="10">
    <source>
        <dbReference type="RefSeq" id="XP_025829549.1"/>
    </source>
</evidence>
<dbReference type="FunFam" id="2.70.50.30:FF:000001">
    <property type="entry name" value="Rho GDP-dissociation inhibitor 1"/>
    <property type="match status" value="1"/>
</dbReference>
<dbReference type="GO" id="GO:0005094">
    <property type="term" value="F:Rho GDP-dissociation inhibitor activity"/>
    <property type="evidence" value="ECO:0007669"/>
    <property type="project" value="InterPro"/>
</dbReference>
<comment type="similarity">
    <text evidence="2">Belongs to the Rho GDI family.</text>
</comment>
<feature type="region of interest" description="Disordered" evidence="7">
    <location>
        <begin position="1"/>
        <end position="25"/>
    </location>
</feature>
<evidence type="ECO:0000313" key="9">
    <source>
        <dbReference type="RefSeq" id="XP_025829548.1"/>
    </source>
</evidence>
<dbReference type="PANTHER" id="PTHR10980:SF3">
    <property type="entry name" value="LD16419P"/>
    <property type="match status" value="1"/>
</dbReference>
<accession>A0A7F5R342</accession>
<evidence type="ECO:0000256" key="1">
    <source>
        <dbReference type="ARBA" id="ARBA00004496"/>
    </source>
</evidence>
<dbReference type="InterPro" id="IPR024792">
    <property type="entry name" value="RhoGDI_dom_sf"/>
</dbReference>
<evidence type="ECO:0000256" key="3">
    <source>
        <dbReference type="ARBA" id="ARBA00022490"/>
    </source>
</evidence>
<keyword evidence="8" id="KW-1185">Reference proteome</keyword>
<dbReference type="GO" id="GO:0016020">
    <property type="term" value="C:membrane"/>
    <property type="evidence" value="ECO:0007669"/>
    <property type="project" value="TreeGrafter"/>
</dbReference>
<evidence type="ECO:0000256" key="6">
    <source>
        <dbReference type="ARBA" id="ARBA00080671"/>
    </source>
</evidence>
<evidence type="ECO:0000256" key="2">
    <source>
        <dbReference type="ARBA" id="ARBA00009758"/>
    </source>
</evidence>
<dbReference type="OrthoDB" id="1683373at2759"/>
<dbReference type="InterPro" id="IPR014756">
    <property type="entry name" value="Ig_E-set"/>
</dbReference>
<dbReference type="CTD" id="40179"/>
<protein>
    <recommendedName>
        <fullName evidence="5">Rho GDP-dissociation inhibitor 3</fullName>
    </recommendedName>
    <alternativeName>
        <fullName evidence="6">Rho-GDI gamma</fullName>
    </alternativeName>
</protein>
<organism evidence="8 10">
    <name type="scientific">Agrilus planipennis</name>
    <name type="common">Emerald ash borer</name>
    <name type="synonym">Agrilus marcopoli</name>
    <dbReference type="NCBI Taxonomy" id="224129"/>
    <lineage>
        <taxon>Eukaryota</taxon>
        <taxon>Metazoa</taxon>
        <taxon>Ecdysozoa</taxon>
        <taxon>Arthropoda</taxon>
        <taxon>Hexapoda</taxon>
        <taxon>Insecta</taxon>
        <taxon>Pterygota</taxon>
        <taxon>Neoptera</taxon>
        <taxon>Endopterygota</taxon>
        <taxon>Coleoptera</taxon>
        <taxon>Polyphaga</taxon>
        <taxon>Elateriformia</taxon>
        <taxon>Buprestoidea</taxon>
        <taxon>Buprestidae</taxon>
        <taxon>Agrilinae</taxon>
        <taxon>Agrilus</taxon>
    </lineage>
</organism>
<dbReference type="Proteomes" id="UP000192223">
    <property type="component" value="Unplaced"/>
</dbReference>
<name>A0A7F5R342_AGRPL</name>
<dbReference type="GeneID" id="108744099"/>
<dbReference type="PRINTS" id="PR00492">
    <property type="entry name" value="RHOGDI"/>
</dbReference>
<evidence type="ECO:0000256" key="4">
    <source>
        <dbReference type="ARBA" id="ARBA00053735"/>
    </source>
</evidence>
<dbReference type="RefSeq" id="XP_025829548.1">
    <property type="nucleotide sequence ID" value="XM_025973763.1"/>
</dbReference>
<dbReference type="KEGG" id="apln:108744099"/>
<dbReference type="GO" id="GO:0007266">
    <property type="term" value="P:Rho protein signal transduction"/>
    <property type="evidence" value="ECO:0007669"/>
    <property type="project" value="InterPro"/>
</dbReference>
<comment type="subcellular location">
    <subcellularLocation>
        <location evidence="1">Cytoplasm</location>
    </subcellularLocation>
</comment>
<reference evidence="9 10" key="1">
    <citation type="submission" date="2025-04" db="UniProtKB">
        <authorList>
            <consortium name="RefSeq"/>
        </authorList>
    </citation>
    <scope>IDENTIFICATION</scope>
    <source>
        <tissue evidence="9 10">Entire body</tissue>
    </source>
</reference>
<evidence type="ECO:0000256" key="5">
    <source>
        <dbReference type="ARBA" id="ARBA00073845"/>
    </source>
</evidence>
<dbReference type="SUPFAM" id="SSF81296">
    <property type="entry name" value="E set domains"/>
    <property type="match status" value="1"/>
</dbReference>
<dbReference type="AlphaFoldDB" id="A0A7F5R342"/>
<dbReference type="Gene3D" id="2.70.50.30">
    <property type="entry name" value="Coagulation Factor XIII, subunit A, domain 1"/>
    <property type="match status" value="1"/>
</dbReference>
<gene>
    <name evidence="9 10" type="primary">LOC108744099</name>
</gene>
<evidence type="ECO:0000313" key="8">
    <source>
        <dbReference type="Proteomes" id="UP000192223"/>
    </source>
</evidence>
<dbReference type="Pfam" id="PF02115">
    <property type="entry name" value="Rho_GDI"/>
    <property type="match status" value="1"/>
</dbReference>